<keyword evidence="4" id="KW-1185">Reference proteome</keyword>
<protein>
    <recommendedName>
        <fullName evidence="2">NADAR domain-containing protein</fullName>
    </recommendedName>
</protein>
<evidence type="ECO:0000313" key="3">
    <source>
        <dbReference type="EMBL" id="GMS85401.1"/>
    </source>
</evidence>
<feature type="domain" description="NADAR" evidence="2">
    <location>
        <begin position="303"/>
        <end position="494"/>
    </location>
</feature>
<evidence type="ECO:0000313" key="4">
    <source>
        <dbReference type="Proteomes" id="UP001432027"/>
    </source>
</evidence>
<dbReference type="Gene3D" id="1.10.357.40">
    <property type="entry name" value="YbiA-like"/>
    <property type="match status" value="1"/>
</dbReference>
<evidence type="ECO:0000256" key="1">
    <source>
        <dbReference type="SAM" id="MobiDB-lite"/>
    </source>
</evidence>
<dbReference type="EMBL" id="BTSX01000002">
    <property type="protein sequence ID" value="GMS85401.1"/>
    <property type="molecule type" value="Genomic_DNA"/>
</dbReference>
<comment type="caution">
    <text evidence="3">The sequence shown here is derived from an EMBL/GenBank/DDBJ whole genome shotgun (WGS) entry which is preliminary data.</text>
</comment>
<feature type="non-terminal residue" evidence="3">
    <location>
        <position position="1"/>
    </location>
</feature>
<feature type="compositionally biased region" description="Polar residues" evidence="1">
    <location>
        <begin position="1"/>
        <end position="12"/>
    </location>
</feature>
<proteinExistence type="predicted"/>
<dbReference type="Proteomes" id="UP001432027">
    <property type="component" value="Unassembled WGS sequence"/>
</dbReference>
<feature type="region of interest" description="Disordered" evidence="1">
    <location>
        <begin position="1"/>
        <end position="32"/>
    </location>
</feature>
<evidence type="ECO:0000259" key="2">
    <source>
        <dbReference type="Pfam" id="PF08719"/>
    </source>
</evidence>
<accession>A0AAV5T0Y7</accession>
<dbReference type="InterPro" id="IPR012816">
    <property type="entry name" value="NADAR"/>
</dbReference>
<dbReference type="Pfam" id="PF08719">
    <property type="entry name" value="NADAR"/>
    <property type="match status" value="1"/>
</dbReference>
<feature type="region of interest" description="Disordered" evidence="1">
    <location>
        <begin position="130"/>
        <end position="273"/>
    </location>
</feature>
<organism evidence="3 4">
    <name type="scientific">Pristionchus entomophagus</name>
    <dbReference type="NCBI Taxonomy" id="358040"/>
    <lineage>
        <taxon>Eukaryota</taxon>
        <taxon>Metazoa</taxon>
        <taxon>Ecdysozoa</taxon>
        <taxon>Nematoda</taxon>
        <taxon>Chromadorea</taxon>
        <taxon>Rhabditida</taxon>
        <taxon>Rhabditina</taxon>
        <taxon>Diplogasteromorpha</taxon>
        <taxon>Diplogasteroidea</taxon>
        <taxon>Neodiplogasteridae</taxon>
        <taxon>Pristionchus</taxon>
    </lineage>
</organism>
<dbReference type="AlphaFoldDB" id="A0AAV5T0Y7"/>
<gene>
    <name evidence="3" type="ORF">PENTCL1PPCAC_7576</name>
</gene>
<feature type="compositionally biased region" description="Basic and acidic residues" evidence="1">
    <location>
        <begin position="14"/>
        <end position="23"/>
    </location>
</feature>
<feature type="region of interest" description="Disordered" evidence="1">
    <location>
        <begin position="50"/>
        <end position="70"/>
    </location>
</feature>
<dbReference type="SUPFAM" id="SSF143990">
    <property type="entry name" value="YbiA-like"/>
    <property type="match status" value="1"/>
</dbReference>
<name>A0AAV5T0Y7_9BILA</name>
<feature type="compositionally biased region" description="Basic and acidic residues" evidence="1">
    <location>
        <begin position="231"/>
        <end position="248"/>
    </location>
</feature>
<feature type="compositionally biased region" description="Low complexity" evidence="1">
    <location>
        <begin position="175"/>
        <end position="185"/>
    </location>
</feature>
<feature type="compositionally biased region" description="Basic and acidic residues" evidence="1">
    <location>
        <begin position="130"/>
        <end position="155"/>
    </location>
</feature>
<feature type="compositionally biased region" description="Basic and acidic residues" evidence="1">
    <location>
        <begin position="186"/>
        <end position="207"/>
    </location>
</feature>
<sequence length="538" mass="60309">QMSYFGSFSNSAFPRDEPYDARRASAAAAEPYGSSRYSLTDSAWALNQTANIWPTQQPQQQQHRYEQPRYEQPRYEQPRYMQVFDQQPLSSSLSTRPMNPMPLSQSMFGSYGYTSGSSALSSTAFNTGRNDRYEQSIGGGRKDDRQWFPQDDRRGGGYSGGSNYRNDNRSGGGTRNYNNSRNGNGDNRRQNNERKRNDSDYAPRRVSEGASPKQNKQKKGDYVPSRIAPASKDEKRDERPRDGKKVFGKDGGGGGRRNNQNGKPMRRRANRSTDFEFKSIPSDVESKTFVVKGENLVCFNGLQSVLATQHEFPIVIDGNVYSSVDHYYQIEKCKQLADKDCEALVATVQKEEEYKGQKDKIKGGSNNYGQLAREFIKENKIERSTVEEWRREGGVFATYSAMRAKAQQCSEMRDLLISSVNKIIVHTYAGDAIFGSGTRVQFVHKWADELAKTGTKIQITLAPLVDTEAISMAPQIAQGRNLLGLIHMQLAEEISKGTLPFTVTAASLEAISTSNSTVDAIDNLDVSQEQEDELMNDD</sequence>
<dbReference type="InterPro" id="IPR037238">
    <property type="entry name" value="YbiA-like_sf"/>
</dbReference>
<dbReference type="CDD" id="cd15457">
    <property type="entry name" value="NADAR"/>
    <property type="match status" value="1"/>
</dbReference>
<reference evidence="3" key="1">
    <citation type="submission" date="2023-10" db="EMBL/GenBank/DDBJ databases">
        <title>Genome assembly of Pristionchus species.</title>
        <authorList>
            <person name="Yoshida K."/>
            <person name="Sommer R.J."/>
        </authorList>
    </citation>
    <scope>NUCLEOTIDE SEQUENCE</scope>
    <source>
        <strain evidence="3">RS0144</strain>
    </source>
</reference>